<organism evidence="1 2">
    <name type="scientific">Gemmobacter aquaticus</name>
    <dbReference type="NCBI Taxonomy" id="490185"/>
    <lineage>
        <taxon>Bacteria</taxon>
        <taxon>Pseudomonadati</taxon>
        <taxon>Pseudomonadota</taxon>
        <taxon>Alphaproteobacteria</taxon>
        <taxon>Rhodobacterales</taxon>
        <taxon>Paracoccaceae</taxon>
        <taxon>Gemmobacter</taxon>
    </lineage>
</organism>
<sequence length="155" mass="16847">MISGFDDRLIGLIESHPSITVGTCDRALVPTMSRAFGARVIGDGEAVEVLISRWPGTRTADNIAANGRIAVTFTAPETFDAFQIKGRVVETADCSKDDLHLAAVYTDAIRDRIRRLGEPEAVVQTTFTARGLYRVRMAPEAVFLQTPGKNAGQRL</sequence>
<reference evidence="1 2" key="1">
    <citation type="journal article" date="2014" name="Int. J. Syst. Evol. Microbiol.">
        <title>Complete genome sequence of Corynebacterium casei LMG S-19264T (=DSM 44701T), isolated from a smear-ripened cheese.</title>
        <authorList>
            <consortium name="US DOE Joint Genome Institute (JGI-PGF)"/>
            <person name="Walter F."/>
            <person name="Albersmeier A."/>
            <person name="Kalinowski J."/>
            <person name="Ruckert C."/>
        </authorList>
    </citation>
    <scope>NUCLEOTIDE SEQUENCE [LARGE SCALE GENOMIC DNA]</scope>
    <source>
        <strain evidence="1 2">CGMCC 1.7029</strain>
    </source>
</reference>
<gene>
    <name evidence="1" type="ORF">GCM10010991_14720</name>
</gene>
<protein>
    <recommendedName>
        <fullName evidence="3">Pyridoxamine 5'-phosphate oxidase putative domain-containing protein</fullName>
    </recommendedName>
</protein>
<dbReference type="Gene3D" id="2.30.110.10">
    <property type="entry name" value="Electron Transport, Fmn-binding Protein, Chain A"/>
    <property type="match status" value="1"/>
</dbReference>
<name>A0A918DD82_9RHOB</name>
<comment type="caution">
    <text evidence="1">The sequence shown here is derived from an EMBL/GenBank/DDBJ whole genome shotgun (WGS) entry which is preliminary data.</text>
</comment>
<keyword evidence="2" id="KW-1185">Reference proteome</keyword>
<accession>A0A918DD82</accession>
<evidence type="ECO:0000313" key="2">
    <source>
        <dbReference type="Proteomes" id="UP000598196"/>
    </source>
</evidence>
<dbReference type="AlphaFoldDB" id="A0A918DD82"/>
<dbReference type="SUPFAM" id="SSF50475">
    <property type="entry name" value="FMN-binding split barrel"/>
    <property type="match status" value="1"/>
</dbReference>
<dbReference type="EMBL" id="BMLP01000001">
    <property type="protein sequence ID" value="GGO30117.1"/>
    <property type="molecule type" value="Genomic_DNA"/>
</dbReference>
<evidence type="ECO:0000313" key="1">
    <source>
        <dbReference type="EMBL" id="GGO30117.1"/>
    </source>
</evidence>
<dbReference type="OrthoDB" id="2618648at2"/>
<proteinExistence type="predicted"/>
<dbReference type="InterPro" id="IPR012349">
    <property type="entry name" value="Split_barrel_FMN-bd"/>
</dbReference>
<evidence type="ECO:0008006" key="3">
    <source>
        <dbReference type="Google" id="ProtNLM"/>
    </source>
</evidence>
<dbReference type="Proteomes" id="UP000598196">
    <property type="component" value="Unassembled WGS sequence"/>
</dbReference>
<dbReference type="RefSeq" id="WP_146284827.1">
    <property type="nucleotide sequence ID" value="NZ_BMLP01000001.1"/>
</dbReference>